<evidence type="ECO:0000256" key="10">
    <source>
        <dbReference type="ARBA" id="ARBA00030706"/>
    </source>
</evidence>
<dbReference type="Gene3D" id="3.40.630.30">
    <property type="match status" value="2"/>
</dbReference>
<gene>
    <name evidence="14" type="primary">femA</name>
    <name evidence="14" type="ORF">NCTC12092_01319</name>
</gene>
<dbReference type="InterPro" id="IPR050644">
    <property type="entry name" value="PG_Glycine_Bridge_Synth"/>
</dbReference>
<keyword evidence="7" id="KW-0573">Peptidoglycan synthesis</keyword>
<dbReference type="EC" id="2.3.2.17" evidence="2"/>
<keyword evidence="6" id="KW-0133">Cell shape</keyword>
<evidence type="ECO:0000256" key="2">
    <source>
        <dbReference type="ARBA" id="ARBA00012466"/>
    </source>
</evidence>
<dbReference type="PANTHER" id="PTHR36174:SF2">
    <property type="entry name" value="AMINOACYLTRANSFERASE FEMA"/>
    <property type="match status" value="1"/>
</dbReference>
<keyword evidence="8 14" id="KW-0012">Acyltransferase</keyword>
<comment type="similarity">
    <text evidence="1">Belongs to the FemABX family.</text>
</comment>
<evidence type="ECO:0000256" key="8">
    <source>
        <dbReference type="ARBA" id="ARBA00023315"/>
    </source>
</evidence>
<dbReference type="Pfam" id="PF02388">
    <property type="entry name" value="FemAB"/>
    <property type="match status" value="1"/>
</dbReference>
<dbReference type="GO" id="GO:0008360">
    <property type="term" value="P:regulation of cell shape"/>
    <property type="evidence" value="ECO:0007669"/>
    <property type="project" value="UniProtKB-KW"/>
</dbReference>
<dbReference type="PROSITE" id="PS51191">
    <property type="entry name" value="FEMABX"/>
    <property type="match status" value="1"/>
</dbReference>
<evidence type="ECO:0000256" key="11">
    <source>
        <dbReference type="ARBA" id="ARBA00032233"/>
    </source>
</evidence>
<evidence type="ECO:0000256" key="13">
    <source>
        <dbReference type="SAM" id="Coils"/>
    </source>
</evidence>
<dbReference type="GO" id="GO:0009252">
    <property type="term" value="P:peptidoglycan biosynthetic process"/>
    <property type="evidence" value="ECO:0007669"/>
    <property type="project" value="UniProtKB-KW"/>
</dbReference>
<evidence type="ECO:0000256" key="3">
    <source>
        <dbReference type="ARBA" id="ARBA00016236"/>
    </source>
</evidence>
<evidence type="ECO:0000313" key="15">
    <source>
        <dbReference type="Proteomes" id="UP000254461"/>
    </source>
</evidence>
<feature type="coiled-coil region" evidence="13">
    <location>
        <begin position="243"/>
        <end position="297"/>
    </location>
</feature>
<evidence type="ECO:0000256" key="6">
    <source>
        <dbReference type="ARBA" id="ARBA00022960"/>
    </source>
</evidence>
<evidence type="ECO:0000256" key="1">
    <source>
        <dbReference type="ARBA" id="ARBA00009943"/>
    </source>
</evidence>
<dbReference type="Proteomes" id="UP000254461">
    <property type="component" value="Unassembled WGS sequence"/>
</dbReference>
<dbReference type="Gene3D" id="1.20.58.90">
    <property type="match status" value="1"/>
</dbReference>
<dbReference type="RefSeq" id="WP_115251117.1">
    <property type="nucleotide sequence ID" value="NZ_UHFF01000002.1"/>
</dbReference>
<proteinExistence type="inferred from homology"/>
<protein>
    <recommendedName>
        <fullName evidence="3">Aminoacyltransferase FemA</fullName>
        <ecNumber evidence="2">2.3.2.17</ecNumber>
    </recommendedName>
    <alternativeName>
        <fullName evidence="11">Factor essential for expression of methicillin resistance A</fullName>
    </alternativeName>
    <alternativeName>
        <fullName evidence="10">N-acetylmuramoyl-L-alanyl-D-glutamyl-L-lysyl-(N6-glycyl)-D-alanyl-D-alanine-diphosphoundecaprenyl-N-acetylglucosamine:glycine glycyltransferase</fullName>
    </alternativeName>
</protein>
<evidence type="ECO:0000313" key="14">
    <source>
        <dbReference type="EMBL" id="SUN47121.1"/>
    </source>
</evidence>
<evidence type="ECO:0000256" key="9">
    <source>
        <dbReference type="ARBA" id="ARBA00023316"/>
    </source>
</evidence>
<evidence type="ECO:0000256" key="12">
    <source>
        <dbReference type="ARBA" id="ARBA00047483"/>
    </source>
</evidence>
<dbReference type="GO" id="GO:0071555">
    <property type="term" value="P:cell wall organization"/>
    <property type="evidence" value="ECO:0007669"/>
    <property type="project" value="UniProtKB-KW"/>
</dbReference>
<keyword evidence="9" id="KW-0961">Cell wall biogenesis/degradation</keyword>
<dbReference type="SUPFAM" id="SSF46589">
    <property type="entry name" value="tRNA-binding arm"/>
    <property type="match status" value="1"/>
</dbReference>
<dbReference type="GO" id="GO:0016755">
    <property type="term" value="F:aminoacyltransferase activity"/>
    <property type="evidence" value="ECO:0007669"/>
    <property type="project" value="InterPro"/>
</dbReference>
<dbReference type="EMBL" id="UHFF01000002">
    <property type="protein sequence ID" value="SUN47121.1"/>
    <property type="molecule type" value="Genomic_DNA"/>
</dbReference>
<organism evidence="14 15">
    <name type="scientific">Streptococcus equi subsp. equi</name>
    <dbReference type="NCBI Taxonomy" id="148942"/>
    <lineage>
        <taxon>Bacteria</taxon>
        <taxon>Bacillati</taxon>
        <taxon>Bacillota</taxon>
        <taxon>Bacilli</taxon>
        <taxon>Lactobacillales</taxon>
        <taxon>Streptococcaceae</taxon>
        <taxon>Streptococcus</taxon>
    </lineage>
</organism>
<dbReference type="InterPro" id="IPR016181">
    <property type="entry name" value="Acyl_CoA_acyltransferase"/>
</dbReference>
<dbReference type="AlphaFoldDB" id="A0A380JQV0"/>
<evidence type="ECO:0000256" key="5">
    <source>
        <dbReference type="ARBA" id="ARBA00022679"/>
    </source>
</evidence>
<keyword evidence="5 14" id="KW-0808">Transferase</keyword>
<name>A0A380JQV0_9STRE</name>
<keyword evidence="13" id="KW-0175">Coiled coil</keyword>
<dbReference type="InterPro" id="IPR010978">
    <property type="entry name" value="tRNA-bd_arm"/>
</dbReference>
<dbReference type="GO" id="GO:0000166">
    <property type="term" value="F:nucleotide binding"/>
    <property type="evidence" value="ECO:0007669"/>
    <property type="project" value="InterPro"/>
</dbReference>
<keyword evidence="4" id="KW-0963">Cytoplasm</keyword>
<dbReference type="SUPFAM" id="SSF55729">
    <property type="entry name" value="Acyl-CoA N-acyltransferases (Nat)"/>
    <property type="match status" value="2"/>
</dbReference>
<evidence type="ECO:0000256" key="7">
    <source>
        <dbReference type="ARBA" id="ARBA00022984"/>
    </source>
</evidence>
<sequence>MALDIIDKETFGSFCSQVEYKSFIQSIEMAELLQKRGYQTQYLAISDQKDIKIAAILYSIPMTGGLRMEINSGPVVADATYTIAFYKALQDYAKQQGALELVLKPYDTYQTFTSDGHPNDDEKPELIKALTELNFTHDGLLTGYPNGEADWHYVKELSGLTSANLIKSFSKKGKALLKKAKTFGIKLHKLSRDELAQFKAITAATSSRRDYTDKPLSYYQDFYDSFGDSCEFMVATLNFDDYLTNLRHSQDKLKQGIAKLEADLAKNPRSEKKQNQLRELSSQFDTFQVRVAEAQELIIKYGKKDVPLAGSLFVYTPQEAVYLFSGSYPEFNRFYAPALLQEHVMLRAIEKGISCYNFLGIMGEFNGSDGVLRFKQNFNGYITRKMGTFRYYPKPFKYKAIKTIKALIGRS</sequence>
<dbReference type="InterPro" id="IPR003447">
    <property type="entry name" value="FEMABX"/>
</dbReference>
<reference evidence="14 15" key="1">
    <citation type="submission" date="2018-06" db="EMBL/GenBank/DDBJ databases">
        <authorList>
            <consortium name="Pathogen Informatics"/>
            <person name="Doyle S."/>
        </authorList>
    </citation>
    <scope>NUCLEOTIDE SEQUENCE [LARGE SCALE GENOMIC DNA]</scope>
    <source>
        <strain evidence="14 15">NCTC12092</strain>
    </source>
</reference>
<evidence type="ECO:0000256" key="4">
    <source>
        <dbReference type="ARBA" id="ARBA00022490"/>
    </source>
</evidence>
<accession>A0A380JQV0</accession>
<dbReference type="PANTHER" id="PTHR36174">
    <property type="entry name" value="LIPID II:GLYCINE GLYCYLTRANSFERASE"/>
    <property type="match status" value="1"/>
</dbReference>
<comment type="catalytic activity">
    <reaction evidence="12">
        <text>beta-D-GlcNAc-(1-&gt;4)-Mur2Ac(oyl-L-Ala-D-isoglutaminyl-L-Lys-(N(6)-Gly)-D-Ala-D-Ala)-di-trans,octa-cis-undecaprenyl diphosphate + 2 glycyl-tRNA(Gly) = MurNAc-L-Ala-D-isoglutaminyl-L-Lys-(N(6)-tri-Gly)-D-Ala-D-Ala-diphospho-di-trans,octa-cis-undecaprenyl-GlcNAc + 2 tRNA(Gly) + 2 H(+)</text>
        <dbReference type="Rhea" id="RHEA:30439"/>
        <dbReference type="Rhea" id="RHEA-COMP:9664"/>
        <dbReference type="Rhea" id="RHEA-COMP:9683"/>
        <dbReference type="ChEBI" id="CHEBI:15378"/>
        <dbReference type="ChEBI" id="CHEBI:62234"/>
        <dbReference type="ChEBI" id="CHEBI:62235"/>
        <dbReference type="ChEBI" id="CHEBI:78442"/>
        <dbReference type="ChEBI" id="CHEBI:78522"/>
        <dbReference type="EC" id="2.3.2.17"/>
    </reaction>
</comment>